<dbReference type="Gene3D" id="1.10.260.40">
    <property type="entry name" value="lambda repressor-like DNA-binding domains"/>
    <property type="match status" value="1"/>
</dbReference>
<sequence length="404" mass="44242">MNEGITPRGQIRGLRRQHQWSQEDLAEAAARSVTTIKKAESGGHVRTDVLHDIAAALGVTTSDLYTNTAIAPQLGAEPDHHALARLRAVASPPIGLDGSPIVEPTDDDATPGDIVADVKRAETYYRADRYDDVADMLPRIIAQAHRAVGEHDTDEAYRARAKALQMAGRYLTQVRQLADALTALRASIQDAAHAGDRTLAAMAINGQGWALTRQGRMDECEQLCVATADEVEPRMSTATGDELAAWGSLLFRGAAAAVRNNRAERADEMMQMASAAASALGHEHESWATFGPLTVAHKQAEFALIKDQPDRTLQQAERLPDRRVVGDVTSINWERHRLDVAHALVKTRDAEQATNVMSSMLRRSPEWLRRQSEAYNIVTDILQTRPKRPTKEMVKLASHLGVVA</sequence>
<dbReference type="Pfam" id="PF13560">
    <property type="entry name" value="HTH_31"/>
    <property type="match status" value="1"/>
</dbReference>
<accession>A0A543NH43</accession>
<dbReference type="InterPro" id="IPR011990">
    <property type="entry name" value="TPR-like_helical_dom_sf"/>
</dbReference>
<dbReference type="EMBL" id="VFQC01000001">
    <property type="protein sequence ID" value="TQN31152.1"/>
    <property type="molecule type" value="Genomic_DNA"/>
</dbReference>
<dbReference type="RefSeq" id="WP_141922402.1">
    <property type="nucleotide sequence ID" value="NZ_VFQC01000001.1"/>
</dbReference>
<dbReference type="CDD" id="cd00093">
    <property type="entry name" value="HTH_XRE"/>
    <property type="match status" value="1"/>
</dbReference>
<dbReference type="AlphaFoldDB" id="A0A543NH43"/>
<feature type="region of interest" description="Disordered" evidence="1">
    <location>
        <begin position="1"/>
        <end position="23"/>
    </location>
</feature>
<evidence type="ECO:0000259" key="2">
    <source>
        <dbReference type="PROSITE" id="PS50943"/>
    </source>
</evidence>
<protein>
    <submittedName>
        <fullName evidence="3">DNA-binding XRE family transcriptional regulator</fullName>
    </submittedName>
</protein>
<keyword evidence="3" id="KW-0238">DNA-binding</keyword>
<reference evidence="3 4" key="1">
    <citation type="submission" date="2019-06" db="EMBL/GenBank/DDBJ databases">
        <title>Sequencing the genomes of 1000 actinobacteria strains.</title>
        <authorList>
            <person name="Klenk H.-P."/>
        </authorList>
    </citation>
    <scope>NUCLEOTIDE SEQUENCE [LARGE SCALE GENOMIC DNA]</scope>
    <source>
        <strain evidence="3 4">DSM 45015</strain>
    </source>
</reference>
<dbReference type="SMART" id="SM00530">
    <property type="entry name" value="HTH_XRE"/>
    <property type="match status" value="1"/>
</dbReference>
<gene>
    <name evidence="3" type="ORF">FHX37_1044</name>
</gene>
<dbReference type="SUPFAM" id="SSF47413">
    <property type="entry name" value="lambda repressor-like DNA-binding domains"/>
    <property type="match status" value="1"/>
</dbReference>
<feature type="domain" description="HTH cro/C1-type" evidence="2">
    <location>
        <begin position="11"/>
        <end position="64"/>
    </location>
</feature>
<dbReference type="OrthoDB" id="3210663at2"/>
<keyword evidence="4" id="KW-1185">Reference proteome</keyword>
<dbReference type="InterPro" id="IPR001387">
    <property type="entry name" value="Cro/C1-type_HTH"/>
</dbReference>
<dbReference type="PROSITE" id="PS50943">
    <property type="entry name" value="HTH_CROC1"/>
    <property type="match status" value="1"/>
</dbReference>
<evidence type="ECO:0000313" key="4">
    <source>
        <dbReference type="Proteomes" id="UP000317422"/>
    </source>
</evidence>
<proteinExistence type="predicted"/>
<dbReference type="InterPro" id="IPR010982">
    <property type="entry name" value="Lambda_DNA-bd_dom_sf"/>
</dbReference>
<dbReference type="Gene3D" id="1.25.40.10">
    <property type="entry name" value="Tetratricopeptide repeat domain"/>
    <property type="match status" value="1"/>
</dbReference>
<dbReference type="Proteomes" id="UP000317422">
    <property type="component" value="Unassembled WGS sequence"/>
</dbReference>
<comment type="caution">
    <text evidence="3">The sequence shown here is derived from an EMBL/GenBank/DDBJ whole genome shotgun (WGS) entry which is preliminary data.</text>
</comment>
<name>A0A543NH43_9ACTN</name>
<organism evidence="3 4">
    <name type="scientific">Haloactinospora alba</name>
    <dbReference type="NCBI Taxonomy" id="405555"/>
    <lineage>
        <taxon>Bacteria</taxon>
        <taxon>Bacillati</taxon>
        <taxon>Actinomycetota</taxon>
        <taxon>Actinomycetes</taxon>
        <taxon>Streptosporangiales</taxon>
        <taxon>Nocardiopsidaceae</taxon>
        <taxon>Haloactinospora</taxon>
    </lineage>
</organism>
<evidence type="ECO:0000256" key="1">
    <source>
        <dbReference type="SAM" id="MobiDB-lite"/>
    </source>
</evidence>
<dbReference type="SUPFAM" id="SSF48452">
    <property type="entry name" value="TPR-like"/>
    <property type="match status" value="1"/>
</dbReference>
<evidence type="ECO:0000313" key="3">
    <source>
        <dbReference type="EMBL" id="TQN31152.1"/>
    </source>
</evidence>
<dbReference type="GO" id="GO:0003677">
    <property type="term" value="F:DNA binding"/>
    <property type="evidence" value="ECO:0007669"/>
    <property type="project" value="UniProtKB-KW"/>
</dbReference>